<dbReference type="InterPro" id="IPR050281">
    <property type="entry name" value="Flavin_monoamine_oxidase"/>
</dbReference>
<dbReference type="RefSeq" id="XP_001417409.1">
    <property type="nucleotide sequence ID" value="XM_001417372.1"/>
</dbReference>
<organism evidence="3 4">
    <name type="scientific">Ostreococcus lucimarinus (strain CCE9901)</name>
    <dbReference type="NCBI Taxonomy" id="436017"/>
    <lineage>
        <taxon>Eukaryota</taxon>
        <taxon>Viridiplantae</taxon>
        <taxon>Chlorophyta</taxon>
        <taxon>Mamiellophyceae</taxon>
        <taxon>Mamiellales</taxon>
        <taxon>Bathycoccaceae</taxon>
        <taxon>Ostreococcus</taxon>
    </lineage>
</organism>
<evidence type="ECO:0000313" key="4">
    <source>
        <dbReference type="Proteomes" id="UP000001568"/>
    </source>
</evidence>
<name>A4RVE4_OSTLU</name>
<dbReference type="HOGENOM" id="CLU_004498_10_2_1"/>
<reference evidence="3 4" key="1">
    <citation type="journal article" date="2007" name="Proc. Natl. Acad. Sci. U.S.A.">
        <title>The tiny eukaryote Ostreococcus provides genomic insights into the paradox of plankton speciation.</title>
        <authorList>
            <person name="Palenik B."/>
            <person name="Grimwood J."/>
            <person name="Aerts A."/>
            <person name="Rouze P."/>
            <person name="Salamov A."/>
            <person name="Putnam N."/>
            <person name="Dupont C."/>
            <person name="Jorgensen R."/>
            <person name="Derelle E."/>
            <person name="Rombauts S."/>
            <person name="Zhou K."/>
            <person name="Otillar R."/>
            <person name="Merchant S.S."/>
            <person name="Podell S."/>
            <person name="Gaasterland T."/>
            <person name="Napoli C."/>
            <person name="Gendler K."/>
            <person name="Manuell A."/>
            <person name="Tai V."/>
            <person name="Vallon O."/>
            <person name="Piganeau G."/>
            <person name="Jancek S."/>
            <person name="Heijde M."/>
            <person name="Jabbari K."/>
            <person name="Bowler C."/>
            <person name="Lohr M."/>
            <person name="Robbens S."/>
            <person name="Werner G."/>
            <person name="Dubchak I."/>
            <person name="Pazour G.J."/>
            <person name="Ren Q."/>
            <person name="Paulsen I."/>
            <person name="Delwiche C."/>
            <person name="Schmutz J."/>
            <person name="Rokhsar D."/>
            <person name="Van de Peer Y."/>
            <person name="Moreau H."/>
            <person name="Grigoriev I.V."/>
        </authorList>
    </citation>
    <scope>NUCLEOTIDE SEQUENCE [LARGE SCALE GENOMIC DNA]</scope>
    <source>
        <strain evidence="3 4">CCE9901</strain>
    </source>
</reference>
<dbReference type="Proteomes" id="UP000001568">
    <property type="component" value="Chromosome 4"/>
</dbReference>
<dbReference type="OrthoDB" id="5046242at2759"/>
<dbReference type="GeneID" id="5001252"/>
<dbReference type="AlphaFoldDB" id="A4RVE4"/>
<comment type="similarity">
    <text evidence="1">Belongs to the flavin monoamine oxidase family.</text>
</comment>
<keyword evidence="4" id="KW-1185">Reference proteome</keyword>
<dbReference type="PANTHER" id="PTHR10742">
    <property type="entry name" value="FLAVIN MONOAMINE OXIDASE"/>
    <property type="match status" value="1"/>
</dbReference>
<feature type="domain" description="Amine oxidase" evidence="2">
    <location>
        <begin position="55"/>
        <end position="472"/>
    </location>
</feature>
<dbReference type="Gene3D" id="3.50.50.60">
    <property type="entry name" value="FAD/NAD(P)-binding domain"/>
    <property type="match status" value="1"/>
</dbReference>
<dbReference type="Gramene" id="ABO95702">
    <property type="protein sequence ID" value="ABO95702"/>
    <property type="gene ID" value="OSTLU_30946"/>
</dbReference>
<evidence type="ECO:0000259" key="2">
    <source>
        <dbReference type="Pfam" id="PF01593"/>
    </source>
</evidence>
<dbReference type="Pfam" id="PF01593">
    <property type="entry name" value="Amino_oxidase"/>
    <property type="match status" value="1"/>
</dbReference>
<dbReference type="SUPFAM" id="SSF54373">
    <property type="entry name" value="FAD-linked reductases, C-terminal domain"/>
    <property type="match status" value="1"/>
</dbReference>
<dbReference type="InterPro" id="IPR002937">
    <property type="entry name" value="Amino_oxidase"/>
</dbReference>
<dbReference type="SUPFAM" id="SSF51905">
    <property type="entry name" value="FAD/NAD(P)-binding domain"/>
    <property type="match status" value="1"/>
</dbReference>
<dbReference type="KEGG" id="olu:OSTLU_30946"/>
<dbReference type="PANTHER" id="PTHR10742:SF418">
    <property type="entry name" value="AMINE OXIDASE DOMAIN-CONTAINING PROTEIN"/>
    <property type="match status" value="1"/>
</dbReference>
<evidence type="ECO:0000256" key="1">
    <source>
        <dbReference type="ARBA" id="ARBA00005995"/>
    </source>
</evidence>
<dbReference type="eggNOG" id="KOG0029">
    <property type="taxonomic scope" value="Eukaryota"/>
</dbReference>
<proteinExistence type="inferred from homology"/>
<evidence type="ECO:0000313" key="3">
    <source>
        <dbReference type="EMBL" id="ABO95702.1"/>
    </source>
</evidence>
<dbReference type="EMBL" id="CP000584">
    <property type="protein sequence ID" value="ABO95702.1"/>
    <property type="molecule type" value="Genomic_DNA"/>
</dbReference>
<dbReference type="OMA" id="PGMSVHA"/>
<dbReference type="STRING" id="436017.A4RVE4"/>
<gene>
    <name evidence="3" type="ORF">OSTLU_30946</name>
</gene>
<dbReference type="GO" id="GO:0016491">
    <property type="term" value="F:oxidoreductase activity"/>
    <property type="evidence" value="ECO:0007669"/>
    <property type="project" value="InterPro"/>
</dbReference>
<protein>
    <recommendedName>
        <fullName evidence="2">Amine oxidase domain-containing protein</fullName>
    </recommendedName>
</protein>
<accession>A4RVE4</accession>
<dbReference type="InterPro" id="IPR036188">
    <property type="entry name" value="FAD/NAD-bd_sf"/>
</dbReference>
<sequence>MDGASDGAIHDVVVLGAGFAGLYAARCCAMATPDAPTRPGASGGEATRRRDFEALRCVVLEASSEVGGRVKVTRDVAPWDVNLGPEFLHGDENSVLKRFVDHCGFACAEKEWPDRYYLGDDKALLSAEQAETTNADVKLVHELFDNLPGAPGDGDKDVTALEWLTKTVAAPERVIKLAENIYANDFCASLGKLGMRELIEEKKGWIYGEKYLVLDRPLREVALALADGLDVRLNWEIERVDYSQPGLVRVVRRGGKDVITARKCIVSLPITALRGGNAKNRVEFIPRLPAAKTRAAEAIAMGNAAKIFIGFNKILWPSDMFDVVCTNCFLPEFWITEYPKSPLAREAKTSEEAERIAQTVGLVTFFIAGDLANEIDKMEEKVVFDRAIEQLDMIFNVPCKEHVTTKKIVSWSRERLVQGAYTHPTVNAGNSRTLLAASISDTLFFAGEATHTGVNPCLQGAMETGARAAAQVRAAVFGVGSSKL</sequence>